<proteinExistence type="predicted"/>
<dbReference type="Proteomes" id="UP000280792">
    <property type="component" value="Unassembled WGS sequence"/>
</dbReference>
<keyword evidence="2" id="KW-1185">Reference proteome</keyword>
<dbReference type="InterPro" id="IPR043504">
    <property type="entry name" value="Peptidase_S1_PA_chymotrypsin"/>
</dbReference>
<gene>
    <name evidence="1" type="ORF">D0544_05760</name>
</gene>
<dbReference type="Gene3D" id="2.40.10.10">
    <property type="entry name" value="Trypsin-like serine proteases"/>
    <property type="match status" value="2"/>
</dbReference>
<reference evidence="1 2" key="2">
    <citation type="submission" date="2018-12" db="EMBL/GenBank/DDBJ databases">
        <title>Simiduia agarivorans gen. nov., sp. nov., a marine, agarolytic bacterium isolated from shallow coastal water from Keelung, Taiwan.</title>
        <authorList>
            <person name="Shieh W.Y."/>
        </authorList>
    </citation>
    <scope>NUCLEOTIDE SEQUENCE [LARGE SCALE GENOMIC DNA]</scope>
    <source>
        <strain evidence="1 2">GTF-13</strain>
    </source>
</reference>
<keyword evidence="1" id="KW-0645">Protease</keyword>
<dbReference type="GO" id="GO:0006508">
    <property type="term" value="P:proteolysis"/>
    <property type="evidence" value="ECO:0007669"/>
    <property type="project" value="UniProtKB-KW"/>
</dbReference>
<dbReference type="EMBL" id="QWEZ01000001">
    <property type="protein sequence ID" value="RRJ85454.1"/>
    <property type="molecule type" value="Genomic_DNA"/>
</dbReference>
<dbReference type="AlphaFoldDB" id="A0A3P3VSM4"/>
<comment type="caution">
    <text evidence="1">The sequence shown here is derived from an EMBL/GenBank/DDBJ whole genome shotgun (WGS) entry which is preliminary data.</text>
</comment>
<evidence type="ECO:0000313" key="2">
    <source>
        <dbReference type="Proteomes" id="UP000280792"/>
    </source>
</evidence>
<dbReference type="PANTHER" id="PTHR43019:SF23">
    <property type="entry name" value="PROTEASE DO-LIKE 5, CHLOROPLASTIC"/>
    <property type="match status" value="1"/>
</dbReference>
<reference evidence="1 2" key="1">
    <citation type="submission" date="2018-08" db="EMBL/GenBank/DDBJ databases">
        <authorList>
            <person name="Khan S.A."/>
        </authorList>
    </citation>
    <scope>NUCLEOTIDE SEQUENCE [LARGE SCALE GENOMIC DNA]</scope>
    <source>
        <strain evidence="1 2">GTF-13</strain>
    </source>
</reference>
<dbReference type="GO" id="GO:0008233">
    <property type="term" value="F:peptidase activity"/>
    <property type="evidence" value="ECO:0007669"/>
    <property type="project" value="UniProtKB-KW"/>
</dbReference>
<dbReference type="SUPFAM" id="SSF50494">
    <property type="entry name" value="Trypsin-like serine proteases"/>
    <property type="match status" value="1"/>
</dbReference>
<accession>A0A3P3VSM4</accession>
<keyword evidence="1" id="KW-0378">Hydrolase</keyword>
<dbReference type="Pfam" id="PF13365">
    <property type="entry name" value="Trypsin_2"/>
    <property type="match status" value="1"/>
</dbReference>
<dbReference type="PANTHER" id="PTHR43019">
    <property type="entry name" value="SERINE ENDOPROTEASE DEGS"/>
    <property type="match status" value="1"/>
</dbReference>
<dbReference type="InterPro" id="IPR009003">
    <property type="entry name" value="Peptidase_S1_PA"/>
</dbReference>
<protein>
    <submittedName>
        <fullName evidence="1">Serine protease</fullName>
    </submittedName>
</protein>
<organism evidence="1 2">
    <name type="scientific">Aestuariirhabdus litorea</name>
    <dbReference type="NCBI Taxonomy" id="2528527"/>
    <lineage>
        <taxon>Bacteria</taxon>
        <taxon>Pseudomonadati</taxon>
        <taxon>Pseudomonadota</taxon>
        <taxon>Gammaproteobacteria</taxon>
        <taxon>Oceanospirillales</taxon>
        <taxon>Aestuariirhabdaceae</taxon>
        <taxon>Aestuariirhabdus</taxon>
    </lineage>
</organism>
<evidence type="ECO:0000313" key="1">
    <source>
        <dbReference type="EMBL" id="RRJ85454.1"/>
    </source>
</evidence>
<sequence>MQAGFCLGDGDFEAVVARVTESVVGVGSYQRTRTPAPLLVGTGFVVDDGYHVVTNHHVVSQTLADDAGEELMIFVGRGAQAQRRQARVIRRDTEHDLALLRISGTPLPALNLGRAGREVREGREIAFTGYPLGVVLGLYPVTHRGYISSITPVAIPAVNSRQLDAASIRRLRDPFLVYQLDATAYPGNSGSPLYDPETGALLGVVNKVFIQASKEALLERPSGITYAIPARYVRALLAPE</sequence>
<name>A0A3P3VSM4_9GAMM</name>